<evidence type="ECO:0000259" key="3">
    <source>
        <dbReference type="Pfam" id="PF00535"/>
    </source>
</evidence>
<organism evidence="4 5">
    <name type="scientific">Novosphingobium chloroacetimidivorans</name>
    <dbReference type="NCBI Taxonomy" id="1428314"/>
    <lineage>
        <taxon>Bacteria</taxon>
        <taxon>Pseudomonadati</taxon>
        <taxon>Pseudomonadota</taxon>
        <taxon>Alphaproteobacteria</taxon>
        <taxon>Sphingomonadales</taxon>
        <taxon>Sphingomonadaceae</taxon>
        <taxon>Novosphingobium</taxon>
    </lineage>
</organism>
<sequence>MSVTVTIGIKALNEEAHIAKCLASACAAAEPFGGEVILADSGSSDRTVEIAQGFPVRIVQLSDPAQRSCGTGAQLAFQEAHGEFFYLLDGDMVLSPEMIAQGIAFLRANPDYAAVGGRVNEANTNSIEFELRAQSDAQKGSRVSGEVDRLDCGGLYRTEAVRAAGYFADRNLHAFEEFELGARLRARGWKLARIPVDAVDHYGHVVAGYKLMLRRLRSGYAGGPGEVVRAALGQPHFAQVARDFAQLRYGVVIYAWWLAMLLAVATGQWLALAIVVALPIAYFAWRRGGLRLGLYSLATWNVNAIGLIQGFLRPRRPAAQAIPRRDVSGKPRA</sequence>
<feature type="domain" description="Glycosyltransferase 2-like" evidence="3">
    <location>
        <begin position="7"/>
        <end position="121"/>
    </location>
</feature>
<reference evidence="4 5" key="1">
    <citation type="submission" date="2020-08" db="EMBL/GenBank/DDBJ databases">
        <title>Functional genomics of gut bacteria from endangered species of beetles.</title>
        <authorList>
            <person name="Carlos-Shanley C."/>
        </authorList>
    </citation>
    <scope>NUCLEOTIDE SEQUENCE [LARGE SCALE GENOMIC DNA]</scope>
    <source>
        <strain evidence="4 5">S00245</strain>
    </source>
</reference>
<feature type="transmembrane region" description="Helical" evidence="2">
    <location>
        <begin position="254"/>
        <end position="285"/>
    </location>
</feature>
<dbReference type="EMBL" id="JACHLR010000002">
    <property type="protein sequence ID" value="MBB4857246.1"/>
    <property type="molecule type" value="Genomic_DNA"/>
</dbReference>
<keyword evidence="4" id="KW-0808">Transferase</keyword>
<dbReference type="Proteomes" id="UP000555448">
    <property type="component" value="Unassembled WGS sequence"/>
</dbReference>
<keyword evidence="2" id="KW-0472">Membrane</keyword>
<name>A0A7W7K6T8_9SPHN</name>
<comment type="similarity">
    <text evidence="1">Belongs to the glycosyltransferase 2 family. WaaE/KdtX subfamily.</text>
</comment>
<dbReference type="Pfam" id="PF00535">
    <property type="entry name" value="Glycos_transf_2"/>
    <property type="match status" value="1"/>
</dbReference>
<dbReference type="Gene3D" id="3.90.550.10">
    <property type="entry name" value="Spore Coat Polysaccharide Biosynthesis Protein SpsA, Chain A"/>
    <property type="match status" value="1"/>
</dbReference>
<proteinExistence type="inferred from homology"/>
<accession>A0A7W7K6T8</accession>
<gene>
    <name evidence="4" type="ORF">HNO88_000553</name>
</gene>
<dbReference type="SUPFAM" id="SSF53448">
    <property type="entry name" value="Nucleotide-diphospho-sugar transferases"/>
    <property type="match status" value="1"/>
</dbReference>
<evidence type="ECO:0000256" key="2">
    <source>
        <dbReference type="SAM" id="Phobius"/>
    </source>
</evidence>
<keyword evidence="2" id="KW-0812">Transmembrane</keyword>
<evidence type="ECO:0000313" key="5">
    <source>
        <dbReference type="Proteomes" id="UP000555448"/>
    </source>
</evidence>
<keyword evidence="2" id="KW-1133">Transmembrane helix</keyword>
<evidence type="ECO:0000256" key="1">
    <source>
        <dbReference type="ARBA" id="ARBA00038494"/>
    </source>
</evidence>
<dbReference type="PANTHER" id="PTHR43630:SF2">
    <property type="entry name" value="GLYCOSYLTRANSFERASE"/>
    <property type="match status" value="1"/>
</dbReference>
<feature type="transmembrane region" description="Helical" evidence="2">
    <location>
        <begin position="292"/>
        <end position="312"/>
    </location>
</feature>
<dbReference type="InterPro" id="IPR029044">
    <property type="entry name" value="Nucleotide-diphossugar_trans"/>
</dbReference>
<comment type="caution">
    <text evidence="4">The sequence shown here is derived from an EMBL/GenBank/DDBJ whole genome shotgun (WGS) entry which is preliminary data.</text>
</comment>
<evidence type="ECO:0000313" key="4">
    <source>
        <dbReference type="EMBL" id="MBB4857246.1"/>
    </source>
</evidence>
<protein>
    <submittedName>
        <fullName evidence="4">Glycosyltransferase involved in cell wall biosynthesis</fullName>
    </submittedName>
</protein>
<dbReference type="RefSeq" id="WP_184242546.1">
    <property type="nucleotide sequence ID" value="NZ_JACHLR010000002.1"/>
</dbReference>
<dbReference type="InterPro" id="IPR001173">
    <property type="entry name" value="Glyco_trans_2-like"/>
</dbReference>
<keyword evidence="5" id="KW-1185">Reference proteome</keyword>
<dbReference type="AlphaFoldDB" id="A0A7W7K6T8"/>
<dbReference type="PANTHER" id="PTHR43630">
    <property type="entry name" value="POLY-BETA-1,6-N-ACETYL-D-GLUCOSAMINE SYNTHASE"/>
    <property type="match status" value="1"/>
</dbReference>
<dbReference type="GO" id="GO:0016740">
    <property type="term" value="F:transferase activity"/>
    <property type="evidence" value="ECO:0007669"/>
    <property type="project" value="UniProtKB-KW"/>
</dbReference>